<feature type="transmembrane region" description="Helical" evidence="8">
    <location>
        <begin position="44"/>
        <end position="65"/>
    </location>
</feature>
<evidence type="ECO:0000256" key="8">
    <source>
        <dbReference type="SAM" id="Phobius"/>
    </source>
</evidence>
<dbReference type="EMBL" id="VWOX01000003">
    <property type="protein sequence ID" value="KAA5545305.1"/>
    <property type="molecule type" value="Genomic_DNA"/>
</dbReference>
<evidence type="ECO:0000256" key="3">
    <source>
        <dbReference type="ARBA" id="ARBA00022475"/>
    </source>
</evidence>
<comment type="subcellular location">
    <subcellularLocation>
        <location evidence="1">Cell membrane</location>
        <topology evidence="1">Single-pass membrane protein</topology>
    </subcellularLocation>
    <subcellularLocation>
        <location evidence="7">Cell membrane</location>
        <topology evidence="7">Single-pass type II membrane protein</topology>
    </subcellularLocation>
</comment>
<comment type="caution">
    <text evidence="9">The sequence shown here is derived from an EMBL/GenBank/DDBJ whole genome shotgun (WGS) entry which is preliminary data.</text>
</comment>
<keyword evidence="7" id="KW-0813">Transport</keyword>
<dbReference type="Proteomes" id="UP000324479">
    <property type="component" value="Unassembled WGS sequence"/>
</dbReference>
<dbReference type="Gene3D" id="3.30.420.270">
    <property type="match status" value="1"/>
</dbReference>
<protein>
    <submittedName>
        <fullName evidence="9">Biopolymer transporter ExbD</fullName>
    </submittedName>
</protein>
<evidence type="ECO:0000256" key="4">
    <source>
        <dbReference type="ARBA" id="ARBA00022692"/>
    </source>
</evidence>
<dbReference type="GO" id="GO:0022857">
    <property type="term" value="F:transmembrane transporter activity"/>
    <property type="evidence" value="ECO:0007669"/>
    <property type="project" value="InterPro"/>
</dbReference>
<dbReference type="AlphaFoldDB" id="A0A5M6DJ57"/>
<dbReference type="InterPro" id="IPR003400">
    <property type="entry name" value="ExbD"/>
</dbReference>
<keyword evidence="3" id="KW-1003">Cell membrane</keyword>
<organism evidence="9 10">
    <name type="scientific">Roseiconus nitratireducens</name>
    <dbReference type="NCBI Taxonomy" id="2605748"/>
    <lineage>
        <taxon>Bacteria</taxon>
        <taxon>Pseudomonadati</taxon>
        <taxon>Planctomycetota</taxon>
        <taxon>Planctomycetia</taxon>
        <taxon>Pirellulales</taxon>
        <taxon>Pirellulaceae</taxon>
        <taxon>Roseiconus</taxon>
    </lineage>
</organism>
<dbReference type="PANTHER" id="PTHR30558">
    <property type="entry name" value="EXBD MEMBRANE COMPONENT OF PMF-DRIVEN MACROMOLECULE IMPORT SYSTEM"/>
    <property type="match status" value="1"/>
</dbReference>
<proteinExistence type="inferred from homology"/>
<keyword evidence="7" id="KW-0653">Protein transport</keyword>
<evidence type="ECO:0000256" key="7">
    <source>
        <dbReference type="RuleBase" id="RU003879"/>
    </source>
</evidence>
<comment type="similarity">
    <text evidence="2 7">Belongs to the ExbD/TolR family.</text>
</comment>
<dbReference type="GO" id="GO:0015031">
    <property type="term" value="P:protein transport"/>
    <property type="evidence" value="ECO:0007669"/>
    <property type="project" value="UniProtKB-KW"/>
</dbReference>
<dbReference type="GO" id="GO:0005886">
    <property type="term" value="C:plasma membrane"/>
    <property type="evidence" value="ECO:0007669"/>
    <property type="project" value="UniProtKB-SubCell"/>
</dbReference>
<sequence length="169" mass="18213">MIEPRRRLACASFLTSRVLGFLPISEASVKIPDQQNRPFTGANMTPMIDVVFLLIIFFLVSSHLARQEARLPVDLPTAKTHDPLSTAPVSLTVTVDADQRVLVGGRLIGPTELATVFAQVVSEEGESASLRIRTDGAVPYRIIEPVLQAAAKSGLLDVKLAVQEPSPTS</sequence>
<name>A0A5M6DJ57_9BACT</name>
<evidence type="ECO:0000313" key="10">
    <source>
        <dbReference type="Proteomes" id="UP000324479"/>
    </source>
</evidence>
<evidence type="ECO:0000313" key="9">
    <source>
        <dbReference type="EMBL" id="KAA5545305.1"/>
    </source>
</evidence>
<evidence type="ECO:0000256" key="2">
    <source>
        <dbReference type="ARBA" id="ARBA00005811"/>
    </source>
</evidence>
<dbReference type="PANTHER" id="PTHR30558:SF3">
    <property type="entry name" value="BIOPOLYMER TRANSPORT PROTEIN EXBD-RELATED"/>
    <property type="match status" value="1"/>
</dbReference>
<keyword evidence="10" id="KW-1185">Reference proteome</keyword>
<keyword evidence="4 7" id="KW-0812">Transmembrane</keyword>
<evidence type="ECO:0000256" key="1">
    <source>
        <dbReference type="ARBA" id="ARBA00004162"/>
    </source>
</evidence>
<accession>A0A5M6DJ57</accession>
<reference evidence="9 10" key="1">
    <citation type="submission" date="2019-08" db="EMBL/GenBank/DDBJ databases">
        <authorList>
            <person name="Dhanesh K."/>
            <person name="Kumar G."/>
            <person name="Sasikala C."/>
            <person name="Venkata Ramana C."/>
        </authorList>
    </citation>
    <scope>NUCLEOTIDE SEQUENCE [LARGE SCALE GENOMIC DNA]</scope>
    <source>
        <strain evidence="9 10">JC645</strain>
    </source>
</reference>
<keyword evidence="6 8" id="KW-0472">Membrane</keyword>
<dbReference type="Pfam" id="PF02472">
    <property type="entry name" value="ExbD"/>
    <property type="match status" value="1"/>
</dbReference>
<keyword evidence="5 8" id="KW-1133">Transmembrane helix</keyword>
<evidence type="ECO:0000256" key="6">
    <source>
        <dbReference type="ARBA" id="ARBA00023136"/>
    </source>
</evidence>
<gene>
    <name evidence="9" type="ORF">FYK55_06520</name>
</gene>
<evidence type="ECO:0000256" key="5">
    <source>
        <dbReference type="ARBA" id="ARBA00022989"/>
    </source>
</evidence>